<organism evidence="1 2">
    <name type="scientific">Streptomyces cellulosae</name>
    <dbReference type="NCBI Taxonomy" id="1968"/>
    <lineage>
        <taxon>Bacteria</taxon>
        <taxon>Bacillati</taxon>
        <taxon>Actinomycetota</taxon>
        <taxon>Actinomycetes</taxon>
        <taxon>Kitasatosporales</taxon>
        <taxon>Streptomycetaceae</taxon>
        <taxon>Streptomyces</taxon>
    </lineage>
</organism>
<accession>A0ABW7YDC5</accession>
<keyword evidence="2" id="KW-1185">Reference proteome</keyword>
<reference evidence="1 2" key="1">
    <citation type="submission" date="2024-10" db="EMBL/GenBank/DDBJ databases">
        <title>The Natural Products Discovery Center: Release of the First 8490 Sequenced Strains for Exploring Actinobacteria Biosynthetic Diversity.</title>
        <authorList>
            <person name="Kalkreuter E."/>
            <person name="Kautsar S.A."/>
            <person name="Yang D."/>
            <person name="Bader C.D."/>
            <person name="Teijaro C.N."/>
            <person name="Fluegel L."/>
            <person name="Davis C.M."/>
            <person name="Simpson J.R."/>
            <person name="Lauterbach L."/>
            <person name="Steele A.D."/>
            <person name="Gui C."/>
            <person name="Meng S."/>
            <person name="Li G."/>
            <person name="Viehrig K."/>
            <person name="Ye F."/>
            <person name="Su P."/>
            <person name="Kiefer A.F."/>
            <person name="Nichols A."/>
            <person name="Cepeda A.J."/>
            <person name="Yan W."/>
            <person name="Fan B."/>
            <person name="Jiang Y."/>
            <person name="Adhikari A."/>
            <person name="Zheng C.-J."/>
            <person name="Schuster L."/>
            <person name="Cowan T.M."/>
            <person name="Smanski M.J."/>
            <person name="Chevrette M.G."/>
            <person name="De Carvalho L.P.S."/>
            <person name="Shen B."/>
        </authorList>
    </citation>
    <scope>NUCLEOTIDE SEQUENCE [LARGE SCALE GENOMIC DNA]</scope>
    <source>
        <strain evidence="1 2">NPDC051599</strain>
    </source>
</reference>
<dbReference type="RefSeq" id="WP_398660559.1">
    <property type="nucleotide sequence ID" value="NZ_JBITDC010000018.1"/>
</dbReference>
<dbReference type="EMBL" id="JBITDC010000018">
    <property type="protein sequence ID" value="MFI5680110.1"/>
    <property type="molecule type" value="Genomic_DNA"/>
</dbReference>
<gene>
    <name evidence="1" type="ORF">ACIA8P_36755</name>
</gene>
<proteinExistence type="predicted"/>
<sequence length="50" mass="4994">MSVDAFLRHAHCLFQPVGDLGGHAEEAGQGMGFAGADRLCGHVGADGLGG</sequence>
<protein>
    <submittedName>
        <fullName evidence="1">Uncharacterized protein</fullName>
    </submittedName>
</protein>
<comment type="caution">
    <text evidence="1">The sequence shown here is derived from an EMBL/GenBank/DDBJ whole genome shotgun (WGS) entry which is preliminary data.</text>
</comment>
<dbReference type="Proteomes" id="UP001612415">
    <property type="component" value="Unassembled WGS sequence"/>
</dbReference>
<evidence type="ECO:0000313" key="2">
    <source>
        <dbReference type="Proteomes" id="UP001612415"/>
    </source>
</evidence>
<evidence type="ECO:0000313" key="1">
    <source>
        <dbReference type="EMBL" id="MFI5680110.1"/>
    </source>
</evidence>
<name>A0ABW7YDC5_STRCE</name>